<evidence type="ECO:0000256" key="1">
    <source>
        <dbReference type="SAM" id="MobiDB-lite"/>
    </source>
</evidence>
<keyword evidence="3" id="KW-1185">Reference proteome</keyword>
<name>A0A0D2FUR0_9EURO</name>
<feature type="region of interest" description="Disordered" evidence="1">
    <location>
        <begin position="380"/>
        <end position="474"/>
    </location>
</feature>
<evidence type="ECO:0000313" key="3">
    <source>
        <dbReference type="Proteomes" id="UP000054266"/>
    </source>
</evidence>
<dbReference type="EMBL" id="KN846956">
    <property type="protein sequence ID" value="KIW72153.1"/>
    <property type="molecule type" value="Genomic_DNA"/>
</dbReference>
<feature type="region of interest" description="Disordered" evidence="1">
    <location>
        <begin position="261"/>
        <end position="299"/>
    </location>
</feature>
<feature type="region of interest" description="Disordered" evidence="1">
    <location>
        <begin position="183"/>
        <end position="204"/>
    </location>
</feature>
<feature type="compositionally biased region" description="Polar residues" evidence="1">
    <location>
        <begin position="1"/>
        <end position="20"/>
    </location>
</feature>
<dbReference type="Proteomes" id="UP000054266">
    <property type="component" value="Unassembled WGS sequence"/>
</dbReference>
<proteinExistence type="predicted"/>
<gene>
    <name evidence="2" type="ORF">PV04_00372</name>
</gene>
<feature type="compositionally biased region" description="Polar residues" evidence="1">
    <location>
        <begin position="430"/>
        <end position="462"/>
    </location>
</feature>
<organism evidence="2 3">
    <name type="scientific">Phialophora macrospora</name>
    <dbReference type="NCBI Taxonomy" id="1851006"/>
    <lineage>
        <taxon>Eukaryota</taxon>
        <taxon>Fungi</taxon>
        <taxon>Dikarya</taxon>
        <taxon>Ascomycota</taxon>
        <taxon>Pezizomycotina</taxon>
        <taxon>Eurotiomycetes</taxon>
        <taxon>Chaetothyriomycetidae</taxon>
        <taxon>Chaetothyriales</taxon>
        <taxon>Herpotrichiellaceae</taxon>
        <taxon>Phialophora</taxon>
    </lineage>
</organism>
<reference evidence="2 3" key="1">
    <citation type="submission" date="2015-01" db="EMBL/GenBank/DDBJ databases">
        <title>The Genome Sequence of Capronia semiimmersa CBS27337.</title>
        <authorList>
            <consortium name="The Broad Institute Genomics Platform"/>
            <person name="Cuomo C."/>
            <person name="de Hoog S."/>
            <person name="Gorbushina A."/>
            <person name="Stielow B."/>
            <person name="Teixiera M."/>
            <person name="Abouelleil A."/>
            <person name="Chapman S.B."/>
            <person name="Priest M."/>
            <person name="Young S.K."/>
            <person name="Wortman J."/>
            <person name="Nusbaum C."/>
            <person name="Birren B."/>
        </authorList>
    </citation>
    <scope>NUCLEOTIDE SEQUENCE [LARGE SCALE GENOMIC DNA]</scope>
    <source>
        <strain evidence="2 3">CBS 27337</strain>
    </source>
</reference>
<dbReference type="AlphaFoldDB" id="A0A0D2FUR0"/>
<feature type="region of interest" description="Disordered" evidence="1">
    <location>
        <begin position="316"/>
        <end position="352"/>
    </location>
</feature>
<protein>
    <submittedName>
        <fullName evidence="2">Uncharacterized protein</fullName>
    </submittedName>
</protein>
<evidence type="ECO:0000313" key="2">
    <source>
        <dbReference type="EMBL" id="KIW72153.1"/>
    </source>
</evidence>
<dbReference type="HOGENOM" id="CLU_034111_0_0_1"/>
<feature type="region of interest" description="Disordered" evidence="1">
    <location>
        <begin position="144"/>
        <end position="168"/>
    </location>
</feature>
<feature type="compositionally biased region" description="Low complexity" evidence="1">
    <location>
        <begin position="144"/>
        <end position="160"/>
    </location>
</feature>
<feature type="compositionally biased region" description="Polar residues" evidence="1">
    <location>
        <begin position="343"/>
        <end position="352"/>
    </location>
</feature>
<feature type="compositionally biased region" description="Low complexity" evidence="1">
    <location>
        <begin position="463"/>
        <end position="474"/>
    </location>
</feature>
<accession>A0A0D2FUR0</accession>
<feature type="compositionally biased region" description="Low complexity" evidence="1">
    <location>
        <begin position="380"/>
        <end position="417"/>
    </location>
</feature>
<feature type="compositionally biased region" description="Polar residues" evidence="1">
    <location>
        <begin position="104"/>
        <end position="114"/>
    </location>
</feature>
<dbReference type="STRING" id="5601.A0A0D2FUR0"/>
<sequence length="622" mass="66363">MTQRQWTLASTPSPSTSQARRSFEIPISRSLAMSTASTTGGGQYQHAYTNKASTALRTSATPAQPRPTSQSSSLPAPSFFSNTPRPSQYASPQSVPHKRPFSEYQPTPQHTQKPGSRVASSRDAGQTSTLAEVMSKAKTAVATSRCSPPAASAPAKVSGPTLGGRSIHTNEPNMVAQVAARQREENARAGPTQSAPTALKPPIPEEPPLKLGETPSMTMHPNLIAQMVARKRAEAEMLGHRERWARRQREYRMSLSPGAQLTHGLNAHAGHSDSEDTPPRTVSNPLPARSTPTIPPLKVPSPIVFNAYTPITQTPAAETVSTPAAEDSSKPAAAKNDRRLFDDNNSTAGSPFSTSIVEFLKKATDDAGCSESLEPTQAISARTSAAATAASTPRPSESTKLTASTSAEATSSSQSPSEIPPLFSDKHTRSQQQPSFSRTMSTQVQSEGTHGQLQPKSSTGVLGQTPPGHPQQQGVWLQLTPHQPPAPRPIPYPPQEVGMPAYYRTEINQHWFRDGRNFAATPASTAPTANTYRQVAPSPHIGFTAYHVNPINPYIMPSYGLPPPPGALHTYGTAVAALEASERQKQQSTNAGYLTAADHVAGINLKFKLATQSNFSVPKRSS</sequence>
<feature type="region of interest" description="Disordered" evidence="1">
    <location>
        <begin position="1"/>
        <end position="126"/>
    </location>
</feature>
<feature type="compositionally biased region" description="Polar residues" evidence="1">
    <location>
        <begin position="46"/>
        <end position="94"/>
    </location>
</feature>